<feature type="domain" description="Apple" evidence="2">
    <location>
        <begin position="30"/>
        <end position="111"/>
    </location>
</feature>
<dbReference type="OrthoDB" id="6145874at2759"/>
<gene>
    <name evidence="3" type="ORF">pdam_00013757</name>
</gene>
<proteinExistence type="predicted"/>
<keyword evidence="1" id="KW-0472">Membrane</keyword>
<keyword evidence="4" id="KW-1185">Reference proteome</keyword>
<sequence length="131" mass="14909">MQGLRQNHLVFAITGIFLLVLFVGANRNLCGSVFKTQVGYALLGHVMTKTDVLDEFECQLKCMGNGSCKSFNVHHKSNNTKRICELNNITWQMNPDDFKQKKGSTYFGSVQVSKKNVSLKFACYRVGFYRR</sequence>
<dbReference type="PROSITE" id="PS50948">
    <property type="entry name" value="PAN"/>
    <property type="match status" value="1"/>
</dbReference>
<dbReference type="Proteomes" id="UP000275408">
    <property type="component" value="Unassembled WGS sequence"/>
</dbReference>
<dbReference type="Gene3D" id="3.50.4.10">
    <property type="entry name" value="Hepatocyte Growth Factor"/>
    <property type="match status" value="1"/>
</dbReference>
<name>A0A3M6V3Y0_POCDA</name>
<keyword evidence="1" id="KW-1133">Transmembrane helix</keyword>
<organism evidence="3 4">
    <name type="scientific">Pocillopora damicornis</name>
    <name type="common">Cauliflower coral</name>
    <name type="synonym">Millepora damicornis</name>
    <dbReference type="NCBI Taxonomy" id="46731"/>
    <lineage>
        <taxon>Eukaryota</taxon>
        <taxon>Metazoa</taxon>
        <taxon>Cnidaria</taxon>
        <taxon>Anthozoa</taxon>
        <taxon>Hexacorallia</taxon>
        <taxon>Scleractinia</taxon>
        <taxon>Astrocoeniina</taxon>
        <taxon>Pocilloporidae</taxon>
        <taxon>Pocillopora</taxon>
    </lineage>
</organism>
<keyword evidence="1" id="KW-0812">Transmembrane</keyword>
<dbReference type="InterPro" id="IPR003609">
    <property type="entry name" value="Pan_app"/>
</dbReference>
<comment type="caution">
    <text evidence="3">The sequence shown here is derived from an EMBL/GenBank/DDBJ whole genome shotgun (WGS) entry which is preliminary data.</text>
</comment>
<protein>
    <recommendedName>
        <fullName evidence="2">Apple domain-containing protein</fullName>
    </recommendedName>
</protein>
<evidence type="ECO:0000256" key="1">
    <source>
        <dbReference type="SAM" id="Phobius"/>
    </source>
</evidence>
<reference evidence="3 4" key="1">
    <citation type="journal article" date="2018" name="Sci. Rep.">
        <title>Comparative analysis of the Pocillopora damicornis genome highlights role of immune system in coral evolution.</title>
        <authorList>
            <person name="Cunning R."/>
            <person name="Bay R.A."/>
            <person name="Gillette P."/>
            <person name="Baker A.C."/>
            <person name="Traylor-Knowles N."/>
        </authorList>
    </citation>
    <scope>NUCLEOTIDE SEQUENCE [LARGE SCALE GENOMIC DNA]</scope>
    <source>
        <strain evidence="3">RSMAS</strain>
        <tissue evidence="3">Whole animal</tissue>
    </source>
</reference>
<evidence type="ECO:0000259" key="2">
    <source>
        <dbReference type="PROSITE" id="PS50948"/>
    </source>
</evidence>
<feature type="transmembrane region" description="Helical" evidence="1">
    <location>
        <begin position="7"/>
        <end position="25"/>
    </location>
</feature>
<accession>A0A3M6V3Y0</accession>
<dbReference type="EMBL" id="RCHS01000140">
    <property type="protein sequence ID" value="RMX60631.1"/>
    <property type="molecule type" value="Genomic_DNA"/>
</dbReference>
<dbReference type="Pfam" id="PF00024">
    <property type="entry name" value="PAN_1"/>
    <property type="match status" value="1"/>
</dbReference>
<evidence type="ECO:0000313" key="4">
    <source>
        <dbReference type="Proteomes" id="UP000275408"/>
    </source>
</evidence>
<dbReference type="AlphaFoldDB" id="A0A3M6V3Y0"/>
<dbReference type="SUPFAM" id="SSF57414">
    <property type="entry name" value="Hairpin loop containing domain-like"/>
    <property type="match status" value="1"/>
</dbReference>
<evidence type="ECO:0000313" key="3">
    <source>
        <dbReference type="EMBL" id="RMX60631.1"/>
    </source>
</evidence>